<name>A0A327XQE8_9RHOB</name>
<evidence type="ECO:0000256" key="6">
    <source>
        <dbReference type="RuleBase" id="RU004296"/>
    </source>
</evidence>
<evidence type="ECO:0000256" key="4">
    <source>
        <dbReference type="ARBA" id="ARBA00022801"/>
    </source>
</evidence>
<keyword evidence="4 6" id="KW-0378">Hydrolase</keyword>
<dbReference type="Pfam" id="PF13365">
    <property type="entry name" value="Trypsin_2"/>
    <property type="match status" value="1"/>
</dbReference>
<comment type="caution">
    <text evidence="8">The sequence shown here is derived from an EMBL/GenBank/DDBJ whole genome shotgun (WGS) entry which is preliminary data.</text>
</comment>
<feature type="chain" id="PRO_5016189476" description="Serine protease" evidence="6">
    <location>
        <begin position="20"/>
        <end position="229"/>
    </location>
</feature>
<dbReference type="Proteomes" id="UP000249165">
    <property type="component" value="Unassembled WGS sequence"/>
</dbReference>
<reference evidence="8 9" key="1">
    <citation type="submission" date="2018-06" db="EMBL/GenBank/DDBJ databases">
        <title>Genomic Encyclopedia of Archaeal and Bacterial Type Strains, Phase II (KMG-II): from individual species to whole genera.</title>
        <authorList>
            <person name="Goeker M."/>
        </authorList>
    </citation>
    <scope>NUCLEOTIDE SEQUENCE [LARGE SCALE GENOMIC DNA]</scope>
    <source>
        <strain evidence="8 9">DSM 22011</strain>
    </source>
</reference>
<keyword evidence="9" id="KW-1185">Reference proteome</keyword>
<proteinExistence type="inferred from homology"/>
<dbReference type="InterPro" id="IPR008256">
    <property type="entry name" value="Peptidase_S1B"/>
</dbReference>
<dbReference type="GO" id="GO:0006508">
    <property type="term" value="P:proteolysis"/>
    <property type="evidence" value="ECO:0007669"/>
    <property type="project" value="UniProtKB-KW"/>
</dbReference>
<dbReference type="AlphaFoldDB" id="A0A327XQE8"/>
<dbReference type="PRINTS" id="PR00839">
    <property type="entry name" value="V8PROTEASE"/>
</dbReference>
<evidence type="ECO:0000313" key="8">
    <source>
        <dbReference type="EMBL" id="RAK10431.1"/>
    </source>
</evidence>
<evidence type="ECO:0000313" key="9">
    <source>
        <dbReference type="Proteomes" id="UP000249165"/>
    </source>
</evidence>
<dbReference type="PROSITE" id="PS00134">
    <property type="entry name" value="TRYPSIN_HIS"/>
    <property type="match status" value="1"/>
</dbReference>
<accession>A0A327XQE8</accession>
<dbReference type="InterPro" id="IPR018114">
    <property type="entry name" value="TRYPSIN_HIS"/>
</dbReference>
<dbReference type="SUPFAM" id="SSF50494">
    <property type="entry name" value="Trypsin-like serine proteases"/>
    <property type="match status" value="1"/>
</dbReference>
<dbReference type="GO" id="GO:0004252">
    <property type="term" value="F:serine-type endopeptidase activity"/>
    <property type="evidence" value="ECO:0007669"/>
    <property type="project" value="InterPro"/>
</dbReference>
<dbReference type="SMART" id="SM00020">
    <property type="entry name" value="Tryp_SPc"/>
    <property type="match status" value="1"/>
</dbReference>
<dbReference type="PROSITE" id="PS50240">
    <property type="entry name" value="TRYPSIN_DOM"/>
    <property type="match status" value="1"/>
</dbReference>
<sequence>MNLLIVLFLLIVVPHHALAQSLQPLPLTDQPRWNAVGRVNTGGFSSRGTCTGSLIAPDLVLTAAHCVAGQDGLPVNAARMTFVAGWLGGDYAASSKVARFEVHPEAYRMPRLDIEHDMAVLTLETSLDIPSLPITARETAPYAIVGYQNIHPNRLRARFDCAGKRQHRLLRLNCPVVNGNSGSPALVREGDGWAIIGVVVAQSGGDALVVPVDEWLRGRLVRGAPYPRE</sequence>
<dbReference type="OrthoDB" id="267336at2"/>
<dbReference type="RefSeq" id="WP_009502992.1">
    <property type="nucleotide sequence ID" value="NZ_LIQE01000064.1"/>
</dbReference>
<dbReference type="InterPro" id="IPR050966">
    <property type="entry name" value="Glutamyl_endopeptidase"/>
</dbReference>
<dbReference type="InterPro" id="IPR001254">
    <property type="entry name" value="Trypsin_dom"/>
</dbReference>
<dbReference type="PANTHER" id="PTHR15462:SF8">
    <property type="entry name" value="SERINE PROTEASE"/>
    <property type="match status" value="1"/>
</dbReference>
<feature type="domain" description="Peptidase S1" evidence="7">
    <location>
        <begin position="33"/>
        <end position="221"/>
    </location>
</feature>
<dbReference type="EMBL" id="QLMG01000057">
    <property type="protein sequence ID" value="RAK10431.1"/>
    <property type="molecule type" value="Genomic_DNA"/>
</dbReference>
<dbReference type="InterPro" id="IPR043504">
    <property type="entry name" value="Peptidase_S1_PA_chymotrypsin"/>
</dbReference>
<dbReference type="EC" id="3.4.21.-" evidence="6"/>
<evidence type="ECO:0000256" key="3">
    <source>
        <dbReference type="ARBA" id="ARBA00022729"/>
    </source>
</evidence>
<dbReference type="Gene3D" id="2.40.10.10">
    <property type="entry name" value="Trypsin-like serine proteases"/>
    <property type="match status" value="2"/>
</dbReference>
<dbReference type="InterPro" id="IPR009003">
    <property type="entry name" value="Peptidase_S1_PA"/>
</dbReference>
<keyword evidence="3 6" id="KW-0732">Signal</keyword>
<evidence type="ECO:0000259" key="7">
    <source>
        <dbReference type="PROSITE" id="PS50240"/>
    </source>
</evidence>
<feature type="signal peptide" evidence="6">
    <location>
        <begin position="1"/>
        <end position="19"/>
    </location>
</feature>
<protein>
    <recommendedName>
        <fullName evidence="6">Serine protease</fullName>
        <ecNumber evidence="6">3.4.21.-</ecNumber>
    </recommendedName>
</protein>
<keyword evidence="2 6" id="KW-0645">Protease</keyword>
<comment type="similarity">
    <text evidence="1 6">Belongs to the peptidase S1B family.</text>
</comment>
<evidence type="ECO:0000256" key="5">
    <source>
        <dbReference type="ARBA" id="ARBA00022825"/>
    </source>
</evidence>
<evidence type="ECO:0000256" key="2">
    <source>
        <dbReference type="ARBA" id="ARBA00022670"/>
    </source>
</evidence>
<dbReference type="PANTHER" id="PTHR15462">
    <property type="entry name" value="SERINE PROTEASE"/>
    <property type="match status" value="1"/>
</dbReference>
<gene>
    <name evidence="8" type="ORF">ATI53_105714</name>
</gene>
<keyword evidence="5 6" id="KW-0720">Serine protease</keyword>
<evidence type="ECO:0000256" key="1">
    <source>
        <dbReference type="ARBA" id="ARBA00008764"/>
    </source>
</evidence>
<organism evidence="8 9">
    <name type="scientific">Salipiger aestuarii</name>
    <dbReference type="NCBI Taxonomy" id="568098"/>
    <lineage>
        <taxon>Bacteria</taxon>
        <taxon>Pseudomonadati</taxon>
        <taxon>Pseudomonadota</taxon>
        <taxon>Alphaproteobacteria</taxon>
        <taxon>Rhodobacterales</taxon>
        <taxon>Roseobacteraceae</taxon>
        <taxon>Salipiger</taxon>
    </lineage>
</organism>